<dbReference type="InterPro" id="IPR010093">
    <property type="entry name" value="SinI_DNA-bd"/>
</dbReference>
<dbReference type="SUPFAM" id="SSF46955">
    <property type="entry name" value="Putative DNA-binding domain"/>
    <property type="match status" value="1"/>
</dbReference>
<evidence type="ECO:0000313" key="3">
    <source>
        <dbReference type="Proteomes" id="UP000463224"/>
    </source>
</evidence>
<proteinExistence type="predicted"/>
<sequence>MARRGHSRADRNGDDLNMAVRRFDPRRIKRHHSYTVDEAARTIGATRGTVRRWLDNDLPAIRDRRPFLILGEDLANYMARRARPKIACPPGTCYCVKCHQARQPAGNIAEFVPINAHSGNLRALCPDCGYLMHRRTSFSQLEAIRGILDVAVMERQPRLNDGG</sequence>
<name>A0A844QDJ5_9HYPH</name>
<dbReference type="Proteomes" id="UP000463224">
    <property type="component" value="Unassembled WGS sequence"/>
</dbReference>
<dbReference type="NCBIfam" id="TIGR01764">
    <property type="entry name" value="excise"/>
    <property type="match status" value="1"/>
</dbReference>
<dbReference type="InterPro" id="IPR041657">
    <property type="entry name" value="HTH_17"/>
</dbReference>
<accession>A0A844QDJ5</accession>
<keyword evidence="3" id="KW-1185">Reference proteome</keyword>
<dbReference type="EMBL" id="WPHG01000001">
    <property type="protein sequence ID" value="MVA96704.1"/>
    <property type="molecule type" value="Genomic_DNA"/>
</dbReference>
<organism evidence="2 3">
    <name type="scientific">Nitratireductor arenosus</name>
    <dbReference type="NCBI Taxonomy" id="2682096"/>
    <lineage>
        <taxon>Bacteria</taxon>
        <taxon>Pseudomonadati</taxon>
        <taxon>Pseudomonadota</taxon>
        <taxon>Alphaproteobacteria</taxon>
        <taxon>Hyphomicrobiales</taxon>
        <taxon>Phyllobacteriaceae</taxon>
        <taxon>Nitratireductor</taxon>
    </lineage>
</organism>
<keyword evidence="2" id="KW-0238">DNA-binding</keyword>
<protein>
    <submittedName>
        <fullName evidence="2">Excisionase family DNA-binding protein</fullName>
    </submittedName>
</protein>
<evidence type="ECO:0000313" key="2">
    <source>
        <dbReference type="EMBL" id="MVA96704.1"/>
    </source>
</evidence>
<dbReference type="InterPro" id="IPR009061">
    <property type="entry name" value="DNA-bd_dom_put_sf"/>
</dbReference>
<feature type="domain" description="Helix-turn-helix" evidence="1">
    <location>
        <begin position="34"/>
        <end position="81"/>
    </location>
</feature>
<dbReference type="Pfam" id="PF12728">
    <property type="entry name" value="HTH_17"/>
    <property type="match status" value="1"/>
</dbReference>
<comment type="caution">
    <text evidence="2">The sequence shown here is derived from an EMBL/GenBank/DDBJ whole genome shotgun (WGS) entry which is preliminary data.</text>
</comment>
<dbReference type="GO" id="GO:0003677">
    <property type="term" value="F:DNA binding"/>
    <property type="evidence" value="ECO:0007669"/>
    <property type="project" value="UniProtKB-KW"/>
</dbReference>
<reference evidence="2 3" key="1">
    <citation type="submission" date="2019-12" db="EMBL/GenBank/DDBJ databases">
        <title>Nitratireductor arenosus sp. nov., Isolated from sea sand, Jeju island, South Korea.</title>
        <authorList>
            <person name="Kim W."/>
        </authorList>
    </citation>
    <scope>NUCLEOTIDE SEQUENCE [LARGE SCALE GENOMIC DNA]</scope>
    <source>
        <strain evidence="2 3">CAU 1489</strain>
    </source>
</reference>
<dbReference type="AlphaFoldDB" id="A0A844QDJ5"/>
<evidence type="ECO:0000259" key="1">
    <source>
        <dbReference type="Pfam" id="PF12728"/>
    </source>
</evidence>
<gene>
    <name evidence="2" type="ORF">GN330_05515</name>
</gene>